<feature type="compositionally biased region" description="Polar residues" evidence="1">
    <location>
        <begin position="263"/>
        <end position="274"/>
    </location>
</feature>
<accession>A0AAD6J1X3</accession>
<protein>
    <recommendedName>
        <fullName evidence="4">SAGA-associated factor 11</fullName>
    </recommendedName>
</protein>
<reference evidence="2" key="1">
    <citation type="submission" date="2023-01" db="EMBL/GenBank/DDBJ databases">
        <title>The chitinases involved in constricting ring structure development in the nematode-trapping fungus Drechslerella dactyloides.</title>
        <authorList>
            <person name="Wang R."/>
            <person name="Zhang L."/>
            <person name="Tang P."/>
            <person name="Li S."/>
            <person name="Liang L."/>
        </authorList>
    </citation>
    <scope>NUCLEOTIDE SEQUENCE</scope>
    <source>
        <strain evidence="2">YMF1.00031</strain>
    </source>
</reference>
<feature type="compositionally biased region" description="Basic and acidic residues" evidence="1">
    <location>
        <begin position="320"/>
        <end position="352"/>
    </location>
</feature>
<evidence type="ECO:0000256" key="1">
    <source>
        <dbReference type="SAM" id="MobiDB-lite"/>
    </source>
</evidence>
<dbReference type="Proteomes" id="UP001221413">
    <property type="component" value="Unassembled WGS sequence"/>
</dbReference>
<feature type="compositionally biased region" description="Low complexity" evidence="1">
    <location>
        <begin position="213"/>
        <end position="230"/>
    </location>
</feature>
<feature type="region of interest" description="Disordered" evidence="1">
    <location>
        <begin position="211"/>
        <end position="489"/>
    </location>
</feature>
<organism evidence="2 3">
    <name type="scientific">Drechslerella dactyloides</name>
    <name type="common">Nematode-trapping fungus</name>
    <name type="synonym">Arthrobotrys dactyloides</name>
    <dbReference type="NCBI Taxonomy" id="74499"/>
    <lineage>
        <taxon>Eukaryota</taxon>
        <taxon>Fungi</taxon>
        <taxon>Dikarya</taxon>
        <taxon>Ascomycota</taxon>
        <taxon>Pezizomycotina</taxon>
        <taxon>Orbiliomycetes</taxon>
        <taxon>Orbiliales</taxon>
        <taxon>Orbiliaceae</taxon>
        <taxon>Drechslerella</taxon>
    </lineage>
</organism>
<evidence type="ECO:0008006" key="4">
    <source>
        <dbReference type="Google" id="ProtNLM"/>
    </source>
</evidence>
<feature type="compositionally biased region" description="Basic and acidic residues" evidence="1">
    <location>
        <begin position="437"/>
        <end position="448"/>
    </location>
</feature>
<evidence type="ECO:0000313" key="3">
    <source>
        <dbReference type="Proteomes" id="UP001221413"/>
    </source>
</evidence>
<gene>
    <name evidence="2" type="ORF">Dda_2904</name>
</gene>
<comment type="caution">
    <text evidence="2">The sequence shown here is derived from an EMBL/GenBank/DDBJ whole genome shotgun (WGS) entry which is preliminary data.</text>
</comment>
<feature type="compositionally biased region" description="Polar residues" evidence="1">
    <location>
        <begin position="416"/>
        <end position="425"/>
    </location>
</feature>
<dbReference type="AlphaFoldDB" id="A0AAD6J1X3"/>
<proteinExistence type="predicted"/>
<dbReference type="EMBL" id="JAQGDS010000003">
    <property type="protein sequence ID" value="KAJ6262099.1"/>
    <property type="molecule type" value="Genomic_DNA"/>
</dbReference>
<keyword evidence="3" id="KW-1185">Reference proteome</keyword>
<feature type="region of interest" description="Disordered" evidence="1">
    <location>
        <begin position="140"/>
        <end position="177"/>
    </location>
</feature>
<name>A0AAD6J1X3_DREDA</name>
<sequence length="489" mass="52351">MSVETPAEKTSMEDLVKGVFASFMSMITEDIVLEAHRTEKLTNMGYFSQDGVPVTTEELQSKRNEEPELLSAMVMGRSLRTPVEDNICQKCQHPIQQSLDSSLTAPARKYCLKQPYRVINGQDMYGKTIASNTIQIPKQQQFKPKVHAALGSGSRQSTPTVGEENGKLPPVKDPQGLRLPCPACGADTSFKMWIPKHKACLGYADKKVTSNNGDSGSGTPLSPDSPSSSLADGEIAPPKKKKSQAESKPAPKKLQVKKDPSTVGETVQKGSITSAPRLEKSLSTVSAKADSPTHSSISNNQPAAVPSSAGPKKKKQLLKRKAESLDEDGDKKASADPYDIDSHPGAAKEKDAVTITPTKPSKKQKTSNTPTSAADAVRVSPHPGTPTTKNLVSKFKDRTGSPTPVKKDKLGGVDMSRSQSDSSAMQRKPSPRPSGLGDKDAKPKKSKPDGSPTMKKLTAAGMTKVSKKDPSGKTVPHKKKEKRPTPDRG</sequence>
<feature type="compositionally biased region" description="Polar residues" evidence="1">
    <location>
        <begin position="281"/>
        <end position="302"/>
    </location>
</feature>
<evidence type="ECO:0000313" key="2">
    <source>
        <dbReference type="EMBL" id="KAJ6262099.1"/>
    </source>
</evidence>
<feature type="compositionally biased region" description="Basic and acidic residues" evidence="1">
    <location>
        <begin position="394"/>
        <end position="411"/>
    </location>
</feature>